<dbReference type="EMBL" id="AP022609">
    <property type="protein sequence ID" value="BBZ21616.1"/>
    <property type="molecule type" value="Genomic_DNA"/>
</dbReference>
<dbReference type="Proteomes" id="UP000467260">
    <property type="component" value="Chromosome"/>
</dbReference>
<evidence type="ECO:0000313" key="5">
    <source>
        <dbReference type="EMBL" id="BBZ21616.1"/>
    </source>
</evidence>
<keyword evidence="3" id="KW-0378">Hydrolase</keyword>
<dbReference type="SMART" id="SM01110">
    <property type="entry name" value="Cutinase"/>
    <property type="match status" value="1"/>
</dbReference>
<dbReference type="InterPro" id="IPR000675">
    <property type="entry name" value="Cutinase/axe"/>
</dbReference>
<comment type="similarity">
    <text evidence="1">Belongs to the cutinase family.</text>
</comment>
<dbReference type="KEGG" id="mhib:MHIB_00340"/>
<dbReference type="InterPro" id="IPR029058">
    <property type="entry name" value="AB_hydrolase_fold"/>
</dbReference>
<keyword evidence="4" id="KW-1015">Disulfide bond</keyword>
<protein>
    <submittedName>
        <fullName evidence="5">Cutinase</fullName>
    </submittedName>
</protein>
<accession>A0A7I7WVF7</accession>
<dbReference type="Gene3D" id="3.40.50.1820">
    <property type="entry name" value="alpha/beta hydrolase"/>
    <property type="match status" value="1"/>
</dbReference>
<proteinExistence type="inferred from homology"/>
<dbReference type="SUPFAM" id="SSF53474">
    <property type="entry name" value="alpha/beta-Hydrolases"/>
    <property type="match status" value="1"/>
</dbReference>
<dbReference type="PANTHER" id="PTHR33630:SF9">
    <property type="entry name" value="CUTINASE 4"/>
    <property type="match status" value="1"/>
</dbReference>
<gene>
    <name evidence="5" type="ORF">MHIB_00340</name>
</gene>
<dbReference type="AlphaFoldDB" id="A0A7I7WVF7"/>
<evidence type="ECO:0000256" key="3">
    <source>
        <dbReference type="ARBA" id="ARBA00022801"/>
    </source>
</evidence>
<keyword evidence="6" id="KW-1185">Reference proteome</keyword>
<organism evidence="5 6">
    <name type="scientific">Mycolicibacter hiberniae</name>
    <dbReference type="NCBI Taxonomy" id="29314"/>
    <lineage>
        <taxon>Bacteria</taxon>
        <taxon>Bacillati</taxon>
        <taxon>Actinomycetota</taxon>
        <taxon>Actinomycetes</taxon>
        <taxon>Mycobacteriales</taxon>
        <taxon>Mycobacteriaceae</taxon>
        <taxon>Mycolicibacter</taxon>
    </lineage>
</organism>
<dbReference type="Pfam" id="PF01083">
    <property type="entry name" value="Cutinase"/>
    <property type="match status" value="1"/>
</dbReference>
<dbReference type="PANTHER" id="PTHR33630">
    <property type="entry name" value="CUTINASE RV1984C-RELATED-RELATED"/>
    <property type="match status" value="1"/>
</dbReference>
<evidence type="ECO:0000256" key="2">
    <source>
        <dbReference type="ARBA" id="ARBA00022487"/>
    </source>
</evidence>
<keyword evidence="2" id="KW-0719">Serine esterase</keyword>
<reference evidence="5 6" key="1">
    <citation type="journal article" date="2019" name="Emerg. Microbes Infect.">
        <title>Comprehensive subspecies identification of 175 nontuberculous mycobacteria species based on 7547 genomic profiles.</title>
        <authorList>
            <person name="Matsumoto Y."/>
            <person name="Kinjo T."/>
            <person name="Motooka D."/>
            <person name="Nabeya D."/>
            <person name="Jung N."/>
            <person name="Uechi K."/>
            <person name="Horii T."/>
            <person name="Iida T."/>
            <person name="Fujita J."/>
            <person name="Nakamura S."/>
        </authorList>
    </citation>
    <scope>NUCLEOTIDE SEQUENCE [LARGE SCALE GENOMIC DNA]</scope>
    <source>
        <strain evidence="5 6">JCM 13571</strain>
    </source>
</reference>
<sequence length="248" mass="25187">MKVTMDITALVTTTTRRIARYLGAAMVLGGAALVAPGVPSVSAQPCPDVEVVFARGTGEPPGVGGIGQSFVDALRAKVGERSFEVYPVNYAASNDFGGGVDFARTVVDGIRDAGTHIENTAANCPNTRIVLGGFSQGAALAGYTTSAEVPKEVPAAYLAYLPQPMPPSVANHVAAVVLFGKPSAEFLAPNGAPPVRIGPQYASKALELCADGDTICNGAPAGGPPFAHASYGVNGMTEQGAEYAAAHL</sequence>
<dbReference type="GO" id="GO:0052689">
    <property type="term" value="F:carboxylic ester hydrolase activity"/>
    <property type="evidence" value="ECO:0007669"/>
    <property type="project" value="UniProtKB-KW"/>
</dbReference>
<evidence type="ECO:0000313" key="6">
    <source>
        <dbReference type="Proteomes" id="UP000467260"/>
    </source>
</evidence>
<evidence type="ECO:0000256" key="4">
    <source>
        <dbReference type="ARBA" id="ARBA00023157"/>
    </source>
</evidence>
<evidence type="ECO:0000256" key="1">
    <source>
        <dbReference type="ARBA" id="ARBA00007534"/>
    </source>
</evidence>
<name>A0A7I7WVF7_9MYCO</name>